<keyword evidence="1" id="KW-1133">Transmembrane helix</keyword>
<dbReference type="Proteomes" id="UP000219453">
    <property type="component" value="Unassembled WGS sequence"/>
</dbReference>
<dbReference type="AlphaFoldDB" id="A0A285N9R6"/>
<sequence length="652" mass="69564">MAEENRNRRRIVVACLLVVVGVALGSAAVIEMYHVGSGVHYNASDGPEVVLGQDINATAQQPFPDDNTVDLSPHGTISSPGPTYVRVDEVGEWTRLSQLDVGDHAMTLDMDGKNEIVVEGAATGLEFRDVALDNGQSDLAVTTSAASTVTVRDLPSNEYVRVVNGSGGVHDVVWTDDNGSATLSFSSSTTVSFESTEVVVDQPQPEDGSVINQQGSTDLSVHVDHPTFDDGGSVNVTFRDPEGGIIGSEMLTSEGRASTTWSSIQTGTNRWYVRVTDDDGVQMTSDIYQFDVPGNLELRDEETQELINGTNASATIRFFDEGSEQVVTKTTTSGVVDLTDLPATTELVISMDVEGYYDRRLILRDITQQQTAYLLNESSEAVENDFTIDDRTGNFPVSESRLLIQKPIPVGNNTSEYQVIAGNDFGAAGRVSTTLASGDRYRILVEGRDGRIRSLGSYQAERAGLVELTIGTIEIEAPDNQGYVFTATTEETEDDSVTQVRVSYQDTAAQTSRLEYSIHVAGNESAVVHGPVEVFDPTTYSEVINLPSNKSYAVTWEAERSGQTIGGTKMVGGVGPLNLPLGATFLQVLGMSGLIMLAGLFGGALSRTGAIAIVAIAFVLTMLGITSIPYPFLFGAGVVAVMFKVGEGGVGL</sequence>
<gene>
    <name evidence="2" type="ORF">SAMN06269185_1073</name>
</gene>
<accession>A0A285N9R6</accession>
<organism evidence="2 3">
    <name type="scientific">Natronoarchaeum philippinense</name>
    <dbReference type="NCBI Taxonomy" id="558529"/>
    <lineage>
        <taxon>Archaea</taxon>
        <taxon>Methanobacteriati</taxon>
        <taxon>Methanobacteriota</taxon>
        <taxon>Stenosarchaea group</taxon>
        <taxon>Halobacteria</taxon>
        <taxon>Halobacteriales</taxon>
        <taxon>Natronoarchaeaceae</taxon>
    </lineage>
</organism>
<keyword evidence="1" id="KW-0812">Transmembrane</keyword>
<evidence type="ECO:0000256" key="1">
    <source>
        <dbReference type="SAM" id="Phobius"/>
    </source>
</evidence>
<dbReference type="EMBL" id="OBEJ01000001">
    <property type="protein sequence ID" value="SNZ06170.1"/>
    <property type="molecule type" value="Genomic_DNA"/>
</dbReference>
<protein>
    <submittedName>
        <fullName evidence="2">Uncharacterized protein</fullName>
    </submittedName>
</protein>
<keyword evidence="1" id="KW-0472">Membrane</keyword>
<name>A0A285N9R6_NATPI</name>
<evidence type="ECO:0000313" key="2">
    <source>
        <dbReference type="EMBL" id="SNZ06170.1"/>
    </source>
</evidence>
<proteinExistence type="predicted"/>
<dbReference type="OrthoDB" id="145878at2157"/>
<feature type="transmembrane region" description="Helical" evidence="1">
    <location>
        <begin position="612"/>
        <end position="643"/>
    </location>
</feature>
<feature type="transmembrane region" description="Helical" evidence="1">
    <location>
        <begin position="585"/>
        <end position="605"/>
    </location>
</feature>
<keyword evidence="3" id="KW-1185">Reference proteome</keyword>
<reference evidence="2 3" key="1">
    <citation type="submission" date="2017-09" db="EMBL/GenBank/DDBJ databases">
        <authorList>
            <person name="Ehlers B."/>
            <person name="Leendertz F.H."/>
        </authorList>
    </citation>
    <scope>NUCLEOTIDE SEQUENCE [LARGE SCALE GENOMIC DNA]</scope>
    <source>
        <strain evidence="2 3">DSM 27208</strain>
    </source>
</reference>
<evidence type="ECO:0000313" key="3">
    <source>
        <dbReference type="Proteomes" id="UP000219453"/>
    </source>
</evidence>
<dbReference type="RefSeq" id="WP_097008027.1">
    <property type="nucleotide sequence ID" value="NZ_OBEJ01000001.1"/>
</dbReference>